<gene>
    <name evidence="2" type="ORF">SAMN04490239_0051</name>
</gene>
<keyword evidence="1" id="KW-0472">Membrane</keyword>
<accession>A0A1H4I577</accession>
<keyword evidence="1" id="KW-0812">Transmembrane</keyword>
<evidence type="ECO:0000256" key="1">
    <source>
        <dbReference type="SAM" id="Phobius"/>
    </source>
</evidence>
<feature type="transmembrane region" description="Helical" evidence="1">
    <location>
        <begin position="165"/>
        <end position="190"/>
    </location>
</feature>
<dbReference type="RefSeq" id="WP_072951449.1">
    <property type="nucleotide sequence ID" value="NZ_FNSV01000001.1"/>
</dbReference>
<sequence length="235" mass="25184">MTKIDKQHGARAGAGTSGLSYSAADRATWEPQIRAVQEDTFAAAGIAVAHHDREVAFHRAMGSVCHELAGHTGHTCSGEPLIPEWRIIDIATRSARATIYVRSRRFYLYRAAMVAAATALTATVLWHVDWLLSWFVNGFVIELPPTEQQVQGGEVLIRVASYGGWAVVLVSVVLTLAALMCSGLAGYTFFTRGGRATLNGQVDTAGVFGAISLIATLASVFVLSIAIGSIEWVRP</sequence>
<keyword evidence="3" id="KW-1185">Reference proteome</keyword>
<proteinExistence type="predicted"/>
<reference evidence="3" key="1">
    <citation type="submission" date="2016-10" db="EMBL/GenBank/DDBJ databases">
        <authorList>
            <person name="Varghese N."/>
            <person name="Submissions S."/>
        </authorList>
    </citation>
    <scope>NUCLEOTIDE SEQUENCE [LARGE SCALE GENOMIC DNA]</scope>
    <source>
        <strain evidence="3">DSM 44498</strain>
    </source>
</reference>
<evidence type="ECO:0000313" key="2">
    <source>
        <dbReference type="EMBL" id="SEB29239.1"/>
    </source>
</evidence>
<dbReference type="AlphaFoldDB" id="A0A1H4I577"/>
<organism evidence="2 3">
    <name type="scientific">Rhodococcus koreensis</name>
    <dbReference type="NCBI Taxonomy" id="99653"/>
    <lineage>
        <taxon>Bacteria</taxon>
        <taxon>Bacillati</taxon>
        <taxon>Actinomycetota</taxon>
        <taxon>Actinomycetes</taxon>
        <taxon>Mycobacteriales</taxon>
        <taxon>Nocardiaceae</taxon>
        <taxon>Rhodococcus</taxon>
    </lineage>
</organism>
<dbReference type="EMBL" id="FNSV01000001">
    <property type="protein sequence ID" value="SEB29239.1"/>
    <property type="molecule type" value="Genomic_DNA"/>
</dbReference>
<evidence type="ECO:0000313" key="3">
    <source>
        <dbReference type="Proteomes" id="UP000183561"/>
    </source>
</evidence>
<feature type="transmembrane region" description="Helical" evidence="1">
    <location>
        <begin position="106"/>
        <end position="128"/>
    </location>
</feature>
<dbReference type="Proteomes" id="UP000183561">
    <property type="component" value="Unassembled WGS sequence"/>
</dbReference>
<keyword evidence="1" id="KW-1133">Transmembrane helix</keyword>
<protein>
    <submittedName>
        <fullName evidence="2">Uncharacterized protein</fullName>
    </submittedName>
</protein>
<dbReference type="OrthoDB" id="9961214at2"/>
<name>A0A1H4I577_9NOCA</name>
<feature type="transmembrane region" description="Helical" evidence="1">
    <location>
        <begin position="202"/>
        <end position="227"/>
    </location>
</feature>